<dbReference type="AlphaFoldDB" id="A0A545AMB9"/>
<dbReference type="EMBL" id="VIRS01000018">
    <property type="protein sequence ID" value="TQS42463.1"/>
    <property type="molecule type" value="Genomic_DNA"/>
</dbReference>
<keyword evidence="5" id="KW-1185">Reference proteome</keyword>
<dbReference type="Proteomes" id="UP000317982">
    <property type="component" value="Unassembled WGS sequence"/>
</dbReference>
<comment type="caution">
    <text evidence="4">The sequence shown here is derived from an EMBL/GenBank/DDBJ whole genome shotgun (WGS) entry which is preliminary data.</text>
</comment>
<evidence type="ECO:0000259" key="3">
    <source>
        <dbReference type="Pfam" id="PF08327"/>
    </source>
</evidence>
<comment type="similarity">
    <text evidence="1">Belongs to the AHA1 family.</text>
</comment>
<dbReference type="OrthoDB" id="4549061at2"/>
<evidence type="ECO:0000313" key="5">
    <source>
        <dbReference type="Proteomes" id="UP000317982"/>
    </source>
</evidence>
<evidence type="ECO:0000256" key="2">
    <source>
        <dbReference type="SAM" id="MobiDB-lite"/>
    </source>
</evidence>
<dbReference type="InterPro" id="IPR023393">
    <property type="entry name" value="START-like_dom_sf"/>
</dbReference>
<dbReference type="Pfam" id="PF08327">
    <property type="entry name" value="AHSA1"/>
    <property type="match status" value="1"/>
</dbReference>
<dbReference type="InterPro" id="IPR013538">
    <property type="entry name" value="ASHA1/2-like_C"/>
</dbReference>
<protein>
    <submittedName>
        <fullName evidence="4">SRPBCC domain-containing protein</fullName>
    </submittedName>
</protein>
<sequence>MENTVGLTKDVGWQIGVSRTLPHPPEEVWSFLTSPPGLSLWLGPGATLTPEKGARYDTDDGTTGEVRSFRPGDRLRVTWQPPGWSHDSTVQVVVRPAAGGTSVRFHQERLADVDERAAQREHWRRVLEAIEAALSDG</sequence>
<evidence type="ECO:0000256" key="1">
    <source>
        <dbReference type="ARBA" id="ARBA00006817"/>
    </source>
</evidence>
<proteinExistence type="inferred from homology"/>
<dbReference type="RefSeq" id="WP_142707152.1">
    <property type="nucleotide sequence ID" value="NZ_VIRS01000018.1"/>
</dbReference>
<dbReference type="Gene3D" id="3.30.530.20">
    <property type="match status" value="1"/>
</dbReference>
<name>A0A545AMB9_9ACTN</name>
<evidence type="ECO:0000313" key="4">
    <source>
        <dbReference type="EMBL" id="TQS42463.1"/>
    </source>
</evidence>
<organism evidence="4 5">
    <name type="scientific">Cryptosporangium phraense</name>
    <dbReference type="NCBI Taxonomy" id="2593070"/>
    <lineage>
        <taxon>Bacteria</taxon>
        <taxon>Bacillati</taxon>
        <taxon>Actinomycetota</taxon>
        <taxon>Actinomycetes</taxon>
        <taxon>Cryptosporangiales</taxon>
        <taxon>Cryptosporangiaceae</taxon>
        <taxon>Cryptosporangium</taxon>
    </lineage>
</organism>
<feature type="region of interest" description="Disordered" evidence="2">
    <location>
        <begin position="50"/>
        <end position="69"/>
    </location>
</feature>
<gene>
    <name evidence="4" type="ORF">FL583_24460</name>
</gene>
<feature type="domain" description="Activator of Hsp90 ATPase homologue 1/2-like C-terminal" evidence="3">
    <location>
        <begin position="23"/>
        <end position="134"/>
    </location>
</feature>
<accession>A0A545AMB9</accession>
<reference evidence="4 5" key="1">
    <citation type="submission" date="2019-07" db="EMBL/GenBank/DDBJ databases">
        <title>Cryptosporangium phraense sp. nov., isolated from plant litter.</title>
        <authorList>
            <person name="Suriyachadkun C."/>
        </authorList>
    </citation>
    <scope>NUCLEOTIDE SEQUENCE [LARGE SCALE GENOMIC DNA]</scope>
    <source>
        <strain evidence="4 5">A-T 5661</strain>
    </source>
</reference>
<dbReference type="CDD" id="cd07814">
    <property type="entry name" value="SRPBCC_CalC_Aha1-like"/>
    <property type="match status" value="1"/>
</dbReference>
<dbReference type="InParanoid" id="A0A545AMB9"/>
<dbReference type="SUPFAM" id="SSF55961">
    <property type="entry name" value="Bet v1-like"/>
    <property type="match status" value="1"/>
</dbReference>